<dbReference type="PANTHER" id="PTHR32308:SF0">
    <property type="entry name" value="HPCH_HPAI ALDOLASE_CITRATE LYASE DOMAIN-CONTAINING PROTEIN"/>
    <property type="match status" value="1"/>
</dbReference>
<dbReference type="Pfam" id="PF03328">
    <property type="entry name" value="HpcH_HpaI"/>
    <property type="match status" value="1"/>
</dbReference>
<feature type="binding site" evidence="4">
    <location>
        <position position="68"/>
    </location>
    <ligand>
        <name>substrate</name>
    </ligand>
</feature>
<evidence type="ECO:0000256" key="3">
    <source>
        <dbReference type="ARBA" id="ARBA00022842"/>
    </source>
</evidence>
<keyword evidence="8" id="KW-1185">Reference proteome</keyword>
<comment type="caution">
    <text evidence="7">The sequence shown here is derived from an EMBL/GenBank/DDBJ whole genome shotgun (WGS) entry which is preliminary data.</text>
</comment>
<evidence type="ECO:0000256" key="1">
    <source>
        <dbReference type="ARBA" id="ARBA00001946"/>
    </source>
</evidence>
<keyword evidence="2 5" id="KW-0479">Metal-binding</keyword>
<evidence type="ECO:0000256" key="5">
    <source>
        <dbReference type="PIRSR" id="PIRSR015582-2"/>
    </source>
</evidence>
<dbReference type="GO" id="GO:0016829">
    <property type="term" value="F:lyase activity"/>
    <property type="evidence" value="ECO:0007669"/>
    <property type="project" value="UniProtKB-KW"/>
</dbReference>
<dbReference type="InterPro" id="IPR040442">
    <property type="entry name" value="Pyrv_kinase-like_dom_sf"/>
</dbReference>
<dbReference type="InterPro" id="IPR005000">
    <property type="entry name" value="Aldolase/citrate-lyase_domain"/>
</dbReference>
<gene>
    <name evidence="7" type="ORF">DPM19_04580</name>
</gene>
<dbReference type="EMBL" id="QLYX01000002">
    <property type="protein sequence ID" value="RAY16184.1"/>
    <property type="molecule type" value="Genomic_DNA"/>
</dbReference>
<protein>
    <submittedName>
        <fullName evidence="7">CoA ester lyase</fullName>
    </submittedName>
</protein>
<reference evidence="7 8" key="1">
    <citation type="submission" date="2018-06" db="EMBL/GenBank/DDBJ databases">
        <title>Actinomadura craniellae sp. nov. isolated from marine sponge Craniella sp.</title>
        <authorList>
            <person name="Li L."/>
            <person name="Xu Q.H."/>
            <person name="Lin H.W."/>
            <person name="Lu Y.H."/>
        </authorList>
    </citation>
    <scope>NUCLEOTIDE SEQUENCE [LARGE SCALE GENOMIC DNA]</scope>
    <source>
        <strain evidence="7 8">LHW63021</strain>
    </source>
</reference>
<dbReference type="InterPro" id="IPR015813">
    <property type="entry name" value="Pyrv/PenolPyrv_kinase-like_dom"/>
</dbReference>
<proteinExistence type="predicted"/>
<evidence type="ECO:0000313" key="7">
    <source>
        <dbReference type="EMBL" id="RAY16184.1"/>
    </source>
</evidence>
<evidence type="ECO:0000256" key="2">
    <source>
        <dbReference type="ARBA" id="ARBA00022723"/>
    </source>
</evidence>
<keyword evidence="3 5" id="KW-0460">Magnesium</keyword>
<feature type="binding site" evidence="5">
    <location>
        <position position="147"/>
    </location>
    <ligand>
        <name>Mg(2+)</name>
        <dbReference type="ChEBI" id="CHEBI:18420"/>
    </ligand>
</feature>
<feature type="domain" description="HpcH/HpaI aldolase/citrate lyase" evidence="6">
    <location>
        <begin position="8"/>
        <end position="216"/>
    </location>
</feature>
<dbReference type="AlphaFoldDB" id="A0A365HAL0"/>
<dbReference type="OrthoDB" id="4322898at2"/>
<dbReference type="PANTHER" id="PTHR32308">
    <property type="entry name" value="LYASE BETA SUBUNIT, PUTATIVE (AFU_ORTHOLOGUE AFUA_4G13030)-RELATED"/>
    <property type="match status" value="1"/>
</dbReference>
<dbReference type="Proteomes" id="UP000251891">
    <property type="component" value="Unassembled WGS sequence"/>
</dbReference>
<evidence type="ECO:0000259" key="6">
    <source>
        <dbReference type="Pfam" id="PF03328"/>
    </source>
</evidence>
<dbReference type="InterPro" id="IPR011206">
    <property type="entry name" value="Citrate_lyase_beta/mcl1/mcl2"/>
</dbReference>
<name>A0A365HAL0_9ACTN</name>
<dbReference type="Gene3D" id="3.20.20.60">
    <property type="entry name" value="Phosphoenolpyruvate-binding domains"/>
    <property type="match status" value="1"/>
</dbReference>
<comment type="cofactor">
    <cofactor evidence="1">
        <name>Mg(2+)</name>
        <dbReference type="ChEBI" id="CHEBI:18420"/>
    </cofactor>
</comment>
<evidence type="ECO:0000256" key="4">
    <source>
        <dbReference type="PIRSR" id="PIRSR015582-1"/>
    </source>
</evidence>
<dbReference type="GO" id="GO:0006107">
    <property type="term" value="P:oxaloacetate metabolic process"/>
    <property type="evidence" value="ECO:0007669"/>
    <property type="project" value="TreeGrafter"/>
</dbReference>
<accession>A0A365HAL0</accession>
<sequence>MPGTDPVRSALYVPGDQPEKLAKAAGRGADSLIVDLEDAVPQAAKGRARDVVADWLDGTPAGGQIWIRINPGDAGLADVAAVAHPAVTGICVAKAESTAWLAELDAALARLPDIALCPILESGAAILAAPHLARGSRVVRLQLGEADLRADLGIEPGPDERELLWVRSQVVLASAAAGLGPPLGPVSTVFDDPDALRASTRALRRLGFHGRACIHPAQLPVVHEVFTPSADELARARALIARFEAAATGVVLDDRGRMVDEAVIRQARRILSTARRAGH</sequence>
<keyword evidence="7" id="KW-0456">Lyase</keyword>
<dbReference type="RefSeq" id="WP_111863523.1">
    <property type="nucleotide sequence ID" value="NZ_QLYX01000002.1"/>
</dbReference>
<organism evidence="7 8">
    <name type="scientific">Actinomadura craniellae</name>
    <dbReference type="NCBI Taxonomy" id="2231787"/>
    <lineage>
        <taxon>Bacteria</taxon>
        <taxon>Bacillati</taxon>
        <taxon>Actinomycetota</taxon>
        <taxon>Actinomycetes</taxon>
        <taxon>Streptosporangiales</taxon>
        <taxon>Thermomonosporaceae</taxon>
        <taxon>Actinomadura</taxon>
    </lineage>
</organism>
<evidence type="ECO:0000313" key="8">
    <source>
        <dbReference type="Proteomes" id="UP000251891"/>
    </source>
</evidence>
<feature type="binding site" evidence="5">
    <location>
        <position position="121"/>
    </location>
    <ligand>
        <name>Mg(2+)</name>
        <dbReference type="ChEBI" id="CHEBI:18420"/>
    </ligand>
</feature>
<dbReference type="PIRSF" id="PIRSF015582">
    <property type="entry name" value="Cit_lyase_B"/>
    <property type="match status" value="1"/>
</dbReference>
<dbReference type="GO" id="GO:0000287">
    <property type="term" value="F:magnesium ion binding"/>
    <property type="evidence" value="ECO:0007669"/>
    <property type="project" value="TreeGrafter"/>
</dbReference>
<feature type="binding site" evidence="4">
    <location>
        <position position="121"/>
    </location>
    <ligand>
        <name>substrate</name>
    </ligand>
</feature>
<dbReference type="SUPFAM" id="SSF51621">
    <property type="entry name" value="Phosphoenolpyruvate/pyruvate domain"/>
    <property type="match status" value="1"/>
</dbReference>